<evidence type="ECO:0000313" key="1">
    <source>
        <dbReference type="EMBL" id="CAH2265120.1"/>
    </source>
</evidence>
<dbReference type="OrthoDB" id="410404at2759"/>
<proteinExistence type="predicted"/>
<dbReference type="Proteomes" id="UP000838756">
    <property type="component" value="Unassembled WGS sequence"/>
</dbReference>
<evidence type="ECO:0000313" key="2">
    <source>
        <dbReference type="Proteomes" id="UP000838756"/>
    </source>
</evidence>
<reference evidence="1" key="1">
    <citation type="submission" date="2022-03" db="EMBL/GenBank/DDBJ databases">
        <authorList>
            <person name="Lindestad O."/>
        </authorList>
    </citation>
    <scope>NUCLEOTIDE SEQUENCE</scope>
</reference>
<dbReference type="AlphaFoldDB" id="A0A8S4SJ88"/>
<dbReference type="EMBL" id="CAKXAJ010026273">
    <property type="protein sequence ID" value="CAH2265120.1"/>
    <property type="molecule type" value="Genomic_DNA"/>
</dbReference>
<name>A0A8S4SJ88_9NEOP</name>
<comment type="caution">
    <text evidence="1">The sequence shown here is derived from an EMBL/GenBank/DDBJ whole genome shotgun (WGS) entry which is preliminary data.</text>
</comment>
<organism evidence="1 2">
    <name type="scientific">Pararge aegeria aegeria</name>
    <dbReference type="NCBI Taxonomy" id="348720"/>
    <lineage>
        <taxon>Eukaryota</taxon>
        <taxon>Metazoa</taxon>
        <taxon>Ecdysozoa</taxon>
        <taxon>Arthropoda</taxon>
        <taxon>Hexapoda</taxon>
        <taxon>Insecta</taxon>
        <taxon>Pterygota</taxon>
        <taxon>Neoptera</taxon>
        <taxon>Endopterygota</taxon>
        <taxon>Lepidoptera</taxon>
        <taxon>Glossata</taxon>
        <taxon>Ditrysia</taxon>
        <taxon>Papilionoidea</taxon>
        <taxon>Nymphalidae</taxon>
        <taxon>Satyrinae</taxon>
        <taxon>Satyrini</taxon>
        <taxon>Parargina</taxon>
        <taxon>Pararge</taxon>
    </lineage>
</organism>
<sequence length="109" mass="13152">MSNERLAKHIFYSELKNGKRKHGGQFLKYKDVQKRHLSRCNINVTHWERLAVNRTQWRHLVQQSTSYFKDKRRNEHDAYRDHLKGRPPSDITYNYLDGTLTVHAYLVLK</sequence>
<keyword evidence="2" id="KW-1185">Reference proteome</keyword>
<accession>A0A8S4SJ88</accession>
<gene>
    <name evidence="1" type="primary">jg9275</name>
    <name evidence="1" type="ORF">PAEG_LOCUS24782</name>
</gene>
<protein>
    <submittedName>
        <fullName evidence="1">Jg9275 protein</fullName>
    </submittedName>
</protein>